<evidence type="ECO:0000313" key="10">
    <source>
        <dbReference type="EMBL" id="CAF3835596.1"/>
    </source>
</evidence>
<protein>
    <recommendedName>
        <fullName evidence="6">TAF6 C-terminal HEAT repeat domain-containing protein</fullName>
    </recommendedName>
</protein>
<dbReference type="AlphaFoldDB" id="A0A816BIC4"/>
<feature type="domain" description="TAF6 C-terminal HEAT repeat" evidence="6">
    <location>
        <begin position="165"/>
        <end position="360"/>
    </location>
</feature>
<dbReference type="EMBL" id="CAJOBI010000626">
    <property type="protein sequence ID" value="CAF3835596.1"/>
    <property type="molecule type" value="Genomic_DNA"/>
</dbReference>
<name>A0A816BIC4_9BILA</name>
<comment type="caution">
    <text evidence="7">The sequence shown here is derived from an EMBL/GenBank/DDBJ whole genome shotgun (WGS) entry which is preliminary data.</text>
</comment>
<organism evidence="7 11">
    <name type="scientific">Rotaria magnacalcarata</name>
    <dbReference type="NCBI Taxonomy" id="392030"/>
    <lineage>
        <taxon>Eukaryota</taxon>
        <taxon>Metazoa</taxon>
        <taxon>Spiralia</taxon>
        <taxon>Gnathifera</taxon>
        <taxon>Rotifera</taxon>
        <taxon>Eurotatoria</taxon>
        <taxon>Bdelloidea</taxon>
        <taxon>Philodinida</taxon>
        <taxon>Philodinidae</taxon>
        <taxon>Rotaria</taxon>
    </lineage>
</organism>
<dbReference type="GO" id="GO:0046695">
    <property type="term" value="C:SLIK (SAGA-like) complex"/>
    <property type="evidence" value="ECO:0007669"/>
    <property type="project" value="InterPro"/>
</dbReference>
<evidence type="ECO:0000313" key="9">
    <source>
        <dbReference type="EMBL" id="CAF2024885.1"/>
    </source>
</evidence>
<accession>A0A816BIC4</accession>
<evidence type="ECO:0000259" key="6">
    <source>
        <dbReference type="Pfam" id="PF07571"/>
    </source>
</evidence>
<keyword evidence="4" id="KW-0804">Transcription</keyword>
<dbReference type="InterPro" id="IPR011442">
    <property type="entry name" value="TAF6_C"/>
</dbReference>
<dbReference type="InterPro" id="IPR046344">
    <property type="entry name" value="TAF6_C_sf"/>
</dbReference>
<evidence type="ECO:0000256" key="2">
    <source>
        <dbReference type="ARBA" id="ARBA00007688"/>
    </source>
</evidence>
<dbReference type="PANTHER" id="PTHR10221:SF9">
    <property type="entry name" value="TRANSCRIPTION INITIATION FACTOR TFIID SUBUNIT 6"/>
    <property type="match status" value="1"/>
</dbReference>
<evidence type="ECO:0000313" key="11">
    <source>
        <dbReference type="Proteomes" id="UP000663855"/>
    </source>
</evidence>
<dbReference type="GO" id="GO:0003713">
    <property type="term" value="F:transcription coactivator activity"/>
    <property type="evidence" value="ECO:0007669"/>
    <property type="project" value="TreeGrafter"/>
</dbReference>
<gene>
    <name evidence="7" type="ORF">CJN711_LOCUS36218</name>
    <name evidence="8" type="ORF">KQP761_LOCUS36021</name>
    <name evidence="9" type="ORF">MBJ925_LOCUS9461</name>
    <name evidence="10" type="ORF">SMN809_LOCUS3131</name>
</gene>
<comment type="similarity">
    <text evidence="2">Belongs to the TAF6 family.</text>
</comment>
<proteinExistence type="inferred from homology"/>
<dbReference type="Proteomes" id="UP000676336">
    <property type="component" value="Unassembled WGS sequence"/>
</dbReference>
<evidence type="ECO:0000256" key="4">
    <source>
        <dbReference type="ARBA" id="ARBA00023163"/>
    </source>
</evidence>
<dbReference type="EMBL" id="CAJNRE010003540">
    <property type="protein sequence ID" value="CAF2024885.1"/>
    <property type="molecule type" value="Genomic_DNA"/>
</dbReference>
<reference evidence="7" key="1">
    <citation type="submission" date="2021-02" db="EMBL/GenBank/DDBJ databases">
        <authorList>
            <person name="Nowell W R."/>
        </authorList>
    </citation>
    <scope>NUCLEOTIDE SEQUENCE</scope>
</reference>
<evidence type="ECO:0000256" key="1">
    <source>
        <dbReference type="ARBA" id="ARBA00004123"/>
    </source>
</evidence>
<evidence type="ECO:0000313" key="8">
    <source>
        <dbReference type="EMBL" id="CAF1678696.1"/>
    </source>
</evidence>
<dbReference type="EMBL" id="CAJNOW010020345">
    <property type="protein sequence ID" value="CAF1678696.1"/>
    <property type="molecule type" value="Genomic_DNA"/>
</dbReference>
<dbReference type="GO" id="GO:0016251">
    <property type="term" value="F:RNA polymerase II general transcription initiation factor activity"/>
    <property type="evidence" value="ECO:0007669"/>
    <property type="project" value="InterPro"/>
</dbReference>
<dbReference type="InterPro" id="IPR016024">
    <property type="entry name" value="ARM-type_fold"/>
</dbReference>
<keyword evidence="3" id="KW-0805">Transcription regulation</keyword>
<dbReference type="Pfam" id="PF07571">
    <property type="entry name" value="TAF6_C"/>
    <property type="match status" value="1"/>
</dbReference>
<dbReference type="GO" id="GO:0000124">
    <property type="term" value="C:SAGA complex"/>
    <property type="evidence" value="ECO:0007669"/>
    <property type="project" value="InterPro"/>
</dbReference>
<dbReference type="SUPFAM" id="SSF48371">
    <property type="entry name" value="ARM repeat"/>
    <property type="match status" value="1"/>
</dbReference>
<dbReference type="Proteomes" id="UP000663824">
    <property type="component" value="Unassembled WGS sequence"/>
</dbReference>
<evidence type="ECO:0000313" key="7">
    <source>
        <dbReference type="EMBL" id="CAF1608639.1"/>
    </source>
</evidence>
<dbReference type="InterPro" id="IPR037796">
    <property type="entry name" value="TAF6"/>
</dbReference>
<dbReference type="GO" id="GO:0051123">
    <property type="term" value="P:RNA polymerase II preinitiation complex assembly"/>
    <property type="evidence" value="ECO:0007669"/>
    <property type="project" value="TreeGrafter"/>
</dbReference>
<dbReference type="GO" id="GO:0005669">
    <property type="term" value="C:transcription factor TFIID complex"/>
    <property type="evidence" value="ECO:0007669"/>
    <property type="project" value="InterPro"/>
</dbReference>
<evidence type="ECO:0000256" key="5">
    <source>
        <dbReference type="ARBA" id="ARBA00023242"/>
    </source>
</evidence>
<dbReference type="EMBL" id="CAJNOV010017527">
    <property type="protein sequence ID" value="CAF1608639.1"/>
    <property type="molecule type" value="Genomic_DNA"/>
</dbReference>
<evidence type="ECO:0000256" key="3">
    <source>
        <dbReference type="ARBA" id="ARBA00023015"/>
    </source>
</evidence>
<dbReference type="Proteomes" id="UP000663855">
    <property type="component" value="Unassembled WGS sequence"/>
</dbReference>
<dbReference type="PANTHER" id="PTHR10221">
    <property type="entry name" value="TRANSCRIPTION INITIATION FACTOR TFIID SUBUNIT 6"/>
    <property type="match status" value="1"/>
</dbReference>
<dbReference type="OrthoDB" id="361039at2759"/>
<sequence>MFDLLRFICELIFGSSLSLSHECFDYLSFSLHSIVVQLIQQSFSIALRSKRTRLLGDDLQVILKCRAVSPLYGYCCSVATDKLELFETTRQLGRILFIRTDIPIDLKENLLTITNNLYQNKNFSHTKTRKKHAVSCGDILLHVEWLALAGEQKSSPIKFSLLNNKSILNSEQQLYLSFLQSKNFNEEIWKFLSSDQTALNTVVSNLIDWCRNNICDCLVHSCRLTKRCQLVFYLTIIDCLLQNPLVTINHYLHHLSPIVMTCLLYEFEVDERLDHNDHDMKSALNTGDTWSVRLTAARACVKILQRSNFLVFDVFYTRVISRLICSLTDPRTPVSVIYAILFIFEQLGAYTSRAFLLPYLLEIDSSKLFSSKSIIETLERIAVMILEK</sequence>
<keyword evidence="5" id="KW-0539">Nucleus</keyword>
<dbReference type="Gene3D" id="1.25.40.770">
    <property type="entry name" value="TAF6, C-terminal HEAT repeat domain"/>
    <property type="match status" value="1"/>
</dbReference>
<dbReference type="Proteomes" id="UP000663834">
    <property type="component" value="Unassembled WGS sequence"/>
</dbReference>
<comment type="subcellular location">
    <subcellularLocation>
        <location evidence="1">Nucleus</location>
    </subcellularLocation>
</comment>